<comment type="caution">
    <text evidence="1">The sequence shown here is derived from an EMBL/GenBank/DDBJ whole genome shotgun (WGS) entry which is preliminary data.</text>
</comment>
<organism evidence="1 2">
    <name type="scientific">Staurois parvus</name>
    <dbReference type="NCBI Taxonomy" id="386267"/>
    <lineage>
        <taxon>Eukaryota</taxon>
        <taxon>Metazoa</taxon>
        <taxon>Chordata</taxon>
        <taxon>Craniata</taxon>
        <taxon>Vertebrata</taxon>
        <taxon>Euteleostomi</taxon>
        <taxon>Amphibia</taxon>
        <taxon>Batrachia</taxon>
        <taxon>Anura</taxon>
        <taxon>Neobatrachia</taxon>
        <taxon>Ranoidea</taxon>
        <taxon>Ranidae</taxon>
        <taxon>Staurois</taxon>
    </lineage>
</organism>
<protein>
    <submittedName>
        <fullName evidence="1">Uncharacterized protein</fullName>
    </submittedName>
</protein>
<sequence>MTAQLSVELVQCRVAKRGLVIKGGKSSGVKVVKIHQNVSSCLHAINIIYSMESLFRHVRCGL</sequence>
<evidence type="ECO:0000313" key="1">
    <source>
        <dbReference type="EMBL" id="CAI9579279.1"/>
    </source>
</evidence>
<evidence type="ECO:0000313" key="2">
    <source>
        <dbReference type="Proteomes" id="UP001162483"/>
    </source>
</evidence>
<dbReference type="EMBL" id="CATNWA010015080">
    <property type="protein sequence ID" value="CAI9579279.1"/>
    <property type="molecule type" value="Genomic_DNA"/>
</dbReference>
<accession>A0ABN9E3C2</accession>
<keyword evidence="2" id="KW-1185">Reference proteome</keyword>
<dbReference type="Proteomes" id="UP001162483">
    <property type="component" value="Unassembled WGS sequence"/>
</dbReference>
<reference evidence="1" key="1">
    <citation type="submission" date="2023-05" db="EMBL/GenBank/DDBJ databases">
        <authorList>
            <person name="Stuckert A."/>
        </authorList>
    </citation>
    <scope>NUCLEOTIDE SEQUENCE</scope>
</reference>
<proteinExistence type="predicted"/>
<gene>
    <name evidence="1" type="ORF">SPARVUS_LOCUS9047991</name>
</gene>
<feature type="non-terminal residue" evidence="1">
    <location>
        <position position="62"/>
    </location>
</feature>
<name>A0ABN9E3C2_9NEOB</name>